<keyword evidence="2" id="KW-1185">Reference proteome</keyword>
<accession>A0ACC1HGE6</accession>
<organism evidence="1 2">
    <name type="scientific">Spiromyces aspiralis</name>
    <dbReference type="NCBI Taxonomy" id="68401"/>
    <lineage>
        <taxon>Eukaryota</taxon>
        <taxon>Fungi</taxon>
        <taxon>Fungi incertae sedis</taxon>
        <taxon>Zoopagomycota</taxon>
        <taxon>Kickxellomycotina</taxon>
        <taxon>Kickxellomycetes</taxon>
        <taxon>Kickxellales</taxon>
        <taxon>Kickxellaceae</taxon>
        <taxon>Spiromyces</taxon>
    </lineage>
</organism>
<comment type="caution">
    <text evidence="1">The sequence shown here is derived from an EMBL/GenBank/DDBJ whole genome shotgun (WGS) entry which is preliminary data.</text>
</comment>
<gene>
    <name evidence="1" type="ORF">EV182_003545</name>
</gene>
<evidence type="ECO:0000313" key="1">
    <source>
        <dbReference type="EMBL" id="KAJ1674307.1"/>
    </source>
</evidence>
<dbReference type="EMBL" id="JAMZIH010006078">
    <property type="protein sequence ID" value="KAJ1674307.1"/>
    <property type="molecule type" value="Genomic_DNA"/>
</dbReference>
<reference evidence="1" key="1">
    <citation type="submission" date="2022-06" db="EMBL/GenBank/DDBJ databases">
        <title>Phylogenomic reconstructions and comparative analyses of Kickxellomycotina fungi.</title>
        <authorList>
            <person name="Reynolds N.K."/>
            <person name="Stajich J.E."/>
            <person name="Barry K."/>
            <person name="Grigoriev I.V."/>
            <person name="Crous P."/>
            <person name="Smith M.E."/>
        </authorList>
    </citation>
    <scope>NUCLEOTIDE SEQUENCE</scope>
    <source>
        <strain evidence="1">RSA 2271</strain>
    </source>
</reference>
<proteinExistence type="predicted"/>
<feature type="non-terminal residue" evidence="1">
    <location>
        <position position="1"/>
    </location>
</feature>
<name>A0ACC1HGE6_9FUNG</name>
<dbReference type="Proteomes" id="UP001145114">
    <property type="component" value="Unassembled WGS sequence"/>
</dbReference>
<protein>
    <submittedName>
        <fullName evidence="1">Uncharacterized protein</fullName>
    </submittedName>
</protein>
<sequence length="464" mass="49703">TLLARCPHLLEPIEPPSSSHSSSSSSGHDHDHDHREVPGGLERLLSGLFPQNNPSLSSVLATLYISLFPNLLLLAIPSSISPKVLRLLVSFAVGGLLGDVFLHLMPHIFMYGHERGHSASVATRNVVYGCAIFSGLLLFFVVDKVMHIFGATHSHDARQHSHSRHRNHHQRGSASHGEDRDGKTTATATNAGGGGGEDTPLRRRSNLTKARRDARDDNDADDEKGYNSSDSDVSVPFSPETTGQVRPIRLSAYLNLIADATHNFTDGLAISASFYLSFGAGLSTFVAVFFHEIPHELGDFAILIQSGFSRSTALMSQFFTAIGALAGTVVGVLIEEHARGRKLVLSNLMSASSPLFVDISASAEATGAASLLPASVSDLLPATAAGVPWSELVIPFTAGGFLYIGSASVIPELLESLHPQSHHYRRGRDNSEAKRITRELAHMVMEIGSMLLGLGLMAAIALYE</sequence>
<evidence type="ECO:0000313" key="2">
    <source>
        <dbReference type="Proteomes" id="UP001145114"/>
    </source>
</evidence>